<dbReference type="SUPFAM" id="SSF55920">
    <property type="entry name" value="Creatinase/aminopeptidase"/>
    <property type="match status" value="1"/>
</dbReference>
<evidence type="ECO:0000256" key="3">
    <source>
        <dbReference type="RuleBase" id="RU000590"/>
    </source>
</evidence>
<keyword evidence="2" id="KW-0378">Hydrolase</keyword>
<dbReference type="InterPro" id="IPR029149">
    <property type="entry name" value="Creatin/AminoP/Spt16_N"/>
</dbReference>
<gene>
    <name evidence="6" type="ORF">SAMN02745941_02893</name>
</gene>
<organism evidence="6 7">
    <name type="scientific">Clostridium intestinale DSM 6191</name>
    <dbReference type="NCBI Taxonomy" id="1121320"/>
    <lineage>
        <taxon>Bacteria</taxon>
        <taxon>Bacillati</taxon>
        <taxon>Bacillota</taxon>
        <taxon>Clostridia</taxon>
        <taxon>Eubacteriales</taxon>
        <taxon>Clostridiaceae</taxon>
        <taxon>Clostridium</taxon>
    </lineage>
</organism>
<evidence type="ECO:0000256" key="1">
    <source>
        <dbReference type="ARBA" id="ARBA00022723"/>
    </source>
</evidence>
<dbReference type="RefSeq" id="WP_073020472.1">
    <property type="nucleotide sequence ID" value="NZ_FQXU01000008.1"/>
</dbReference>
<evidence type="ECO:0000259" key="5">
    <source>
        <dbReference type="Pfam" id="PF01321"/>
    </source>
</evidence>
<dbReference type="Pfam" id="PF01321">
    <property type="entry name" value="Creatinase_N"/>
    <property type="match status" value="1"/>
</dbReference>
<dbReference type="AlphaFoldDB" id="A0A1M5ZEN2"/>
<feature type="domain" description="Creatinase N-terminal" evidence="5">
    <location>
        <begin position="5"/>
        <end position="131"/>
    </location>
</feature>
<comment type="similarity">
    <text evidence="3">Belongs to the peptidase M24B family.</text>
</comment>
<dbReference type="PROSITE" id="PS00491">
    <property type="entry name" value="PROLINE_PEPTIDASE"/>
    <property type="match status" value="1"/>
</dbReference>
<dbReference type="InterPro" id="IPR000994">
    <property type="entry name" value="Pept_M24"/>
</dbReference>
<dbReference type="InterPro" id="IPR001131">
    <property type="entry name" value="Peptidase_M24B_aminopep-P_CS"/>
</dbReference>
<proteinExistence type="inferred from homology"/>
<sequence length="357" mass="39699">MKDSRLKKILMEMSAEGLEQMVISSPAAIFYLTGKWFEPGERMIALYVSTKSSPKLIINELFPVNEDLGLDIVWYKDVENPVLLLSKFINKNSAVGIDKNWPAHFLIKLMELGGGKAFVNGSLIIDKARAVKDLEEIELMRKASELNDRAMKEIWRSVGEVKTEKEMCSLLGELYEKEGADGFSFSPIIAYGANAADPHHEPDRSFLKKGEGVVIDIGCLYNHYCSDMTRTVFYGEPSVKGREVYNIVKEANEKGIKAVKPGALFSEVDRGARSTIESYGYGQYFTHRTGHSIGIEVHDYGDVSSVNNDKLQVGNVFSVEPGIYLSGDVGVRIEDLVLVTENGVEVLNKVTKELVVL</sequence>
<dbReference type="InterPro" id="IPR036005">
    <property type="entry name" value="Creatinase/aminopeptidase-like"/>
</dbReference>
<dbReference type="Pfam" id="PF00557">
    <property type="entry name" value="Peptidase_M24"/>
    <property type="match status" value="1"/>
</dbReference>
<dbReference type="Gene3D" id="3.90.230.10">
    <property type="entry name" value="Creatinase/methionine aminopeptidase superfamily"/>
    <property type="match status" value="1"/>
</dbReference>
<dbReference type="Gene3D" id="3.40.350.10">
    <property type="entry name" value="Creatinase/prolidase N-terminal domain"/>
    <property type="match status" value="1"/>
</dbReference>
<dbReference type="SUPFAM" id="SSF53092">
    <property type="entry name" value="Creatinase/prolidase N-terminal domain"/>
    <property type="match status" value="1"/>
</dbReference>
<evidence type="ECO:0000259" key="4">
    <source>
        <dbReference type="Pfam" id="PF00557"/>
    </source>
</evidence>
<evidence type="ECO:0000256" key="2">
    <source>
        <dbReference type="ARBA" id="ARBA00022801"/>
    </source>
</evidence>
<dbReference type="CDD" id="cd01092">
    <property type="entry name" value="APP-like"/>
    <property type="match status" value="1"/>
</dbReference>
<name>A0A1M5ZEN2_9CLOT</name>
<dbReference type="InterPro" id="IPR000587">
    <property type="entry name" value="Creatinase_N"/>
</dbReference>
<dbReference type="GO" id="GO:0046872">
    <property type="term" value="F:metal ion binding"/>
    <property type="evidence" value="ECO:0007669"/>
    <property type="project" value="UniProtKB-KW"/>
</dbReference>
<dbReference type="InterPro" id="IPR050659">
    <property type="entry name" value="Peptidase_M24B"/>
</dbReference>
<reference evidence="6 7" key="1">
    <citation type="submission" date="2016-11" db="EMBL/GenBank/DDBJ databases">
        <authorList>
            <person name="Jaros S."/>
            <person name="Januszkiewicz K."/>
            <person name="Wedrychowicz H."/>
        </authorList>
    </citation>
    <scope>NUCLEOTIDE SEQUENCE [LARGE SCALE GENOMIC DNA]</scope>
    <source>
        <strain evidence="6 7">DSM 6191</strain>
    </source>
</reference>
<dbReference type="EMBL" id="FQXU01000008">
    <property type="protein sequence ID" value="SHI22690.1"/>
    <property type="molecule type" value="Genomic_DNA"/>
</dbReference>
<evidence type="ECO:0000313" key="6">
    <source>
        <dbReference type="EMBL" id="SHI22690.1"/>
    </source>
</evidence>
<feature type="domain" description="Peptidase M24" evidence="4">
    <location>
        <begin position="138"/>
        <end position="341"/>
    </location>
</feature>
<dbReference type="GO" id="GO:0016787">
    <property type="term" value="F:hydrolase activity"/>
    <property type="evidence" value="ECO:0007669"/>
    <property type="project" value="UniProtKB-KW"/>
</dbReference>
<accession>A0A1M5ZEN2</accession>
<keyword evidence="1 3" id="KW-0479">Metal-binding</keyword>
<dbReference type="PANTHER" id="PTHR46112:SF3">
    <property type="entry name" value="AMINOPEPTIDASE YPDF"/>
    <property type="match status" value="1"/>
</dbReference>
<evidence type="ECO:0000313" key="7">
    <source>
        <dbReference type="Proteomes" id="UP000184241"/>
    </source>
</evidence>
<protein>
    <submittedName>
        <fullName evidence="6">Xaa-Pro dipeptidase</fullName>
    </submittedName>
</protein>
<dbReference type="PANTHER" id="PTHR46112">
    <property type="entry name" value="AMINOPEPTIDASE"/>
    <property type="match status" value="1"/>
</dbReference>
<dbReference type="Proteomes" id="UP000184241">
    <property type="component" value="Unassembled WGS sequence"/>
</dbReference>